<keyword evidence="6 12" id="KW-0698">rRNA processing</keyword>
<accession>A0A1H0I543</accession>
<dbReference type="NCBIfam" id="NF008693">
    <property type="entry name" value="PRK11713.2-3"/>
    <property type="match status" value="1"/>
</dbReference>
<gene>
    <name evidence="15" type="ORF">SAMN05192576_3680</name>
</gene>
<keyword evidence="7 12" id="KW-0489">Methyltransferase</keyword>
<dbReference type="Proteomes" id="UP000199004">
    <property type="component" value="Unassembled WGS sequence"/>
</dbReference>
<sequence length="246" mass="25277">MTLPVHLVPSLAGVSPGATVTVEGDEAHHAVAVRRLRVGETVVLTDGAGRSVTGAVASTGKRVFTVDVAQAQEVPRPGPSFVVVQALPKGDRGELAVEVLTEVGVDQVVPWAAARSVAVWKGERAAKSLARWRSTAREAAKQARRAWHPEVAELASMADVARLVAGADLAVVLHEEATAPLAGLDVPASGVVVVVVGPEGGLTDDEVTALVDAGAVSVRLGTEVLRTSTAGVAACAALLARTDRWH</sequence>
<comment type="catalytic activity">
    <reaction evidence="11 12">
        <text>uridine(1498) in 16S rRNA + S-adenosyl-L-methionine = N(3)-methyluridine(1498) in 16S rRNA + S-adenosyl-L-homocysteine + H(+)</text>
        <dbReference type="Rhea" id="RHEA:42920"/>
        <dbReference type="Rhea" id="RHEA-COMP:10283"/>
        <dbReference type="Rhea" id="RHEA-COMP:10284"/>
        <dbReference type="ChEBI" id="CHEBI:15378"/>
        <dbReference type="ChEBI" id="CHEBI:57856"/>
        <dbReference type="ChEBI" id="CHEBI:59789"/>
        <dbReference type="ChEBI" id="CHEBI:65315"/>
        <dbReference type="ChEBI" id="CHEBI:74502"/>
        <dbReference type="EC" id="2.1.1.193"/>
    </reaction>
</comment>
<dbReference type="Gene3D" id="2.40.240.20">
    <property type="entry name" value="Hypothetical PUA domain-like, domain 1"/>
    <property type="match status" value="1"/>
</dbReference>
<dbReference type="FunFam" id="3.40.1280.10:FF:000023">
    <property type="entry name" value="Ribosomal RNA small subunit methyltransferase E"/>
    <property type="match status" value="1"/>
</dbReference>
<dbReference type="GO" id="GO:0070042">
    <property type="term" value="F:rRNA (uridine-N3-)-methyltransferase activity"/>
    <property type="evidence" value="ECO:0007669"/>
    <property type="project" value="TreeGrafter"/>
</dbReference>
<dbReference type="CDD" id="cd18084">
    <property type="entry name" value="RsmE-like"/>
    <property type="match status" value="1"/>
</dbReference>
<reference evidence="15 16" key="1">
    <citation type="submission" date="2016-10" db="EMBL/GenBank/DDBJ databases">
        <authorList>
            <person name="de Groot N.N."/>
        </authorList>
    </citation>
    <scope>NUCLEOTIDE SEQUENCE [LARGE SCALE GENOMIC DNA]</scope>
    <source>
        <strain evidence="15 16">CGMCC 1.11147</strain>
    </source>
</reference>
<keyword evidence="5 12" id="KW-0963">Cytoplasm</keyword>
<dbReference type="STRING" id="1005944.SAMN05192576_3680"/>
<keyword evidence="8 12" id="KW-0808">Transferase</keyword>
<evidence type="ECO:0000313" key="15">
    <source>
        <dbReference type="EMBL" id="SDO26290.1"/>
    </source>
</evidence>
<evidence type="ECO:0000256" key="7">
    <source>
        <dbReference type="ARBA" id="ARBA00022603"/>
    </source>
</evidence>
<evidence type="ECO:0000256" key="8">
    <source>
        <dbReference type="ARBA" id="ARBA00022679"/>
    </source>
</evidence>
<dbReference type="OrthoDB" id="9808126at2"/>
<keyword evidence="9 12" id="KW-0949">S-adenosyl-L-methionine</keyword>
<keyword evidence="16" id="KW-1185">Reference proteome</keyword>
<evidence type="ECO:0000256" key="11">
    <source>
        <dbReference type="ARBA" id="ARBA00047944"/>
    </source>
</evidence>
<evidence type="ECO:0000256" key="4">
    <source>
        <dbReference type="ARBA" id="ARBA00013673"/>
    </source>
</evidence>
<evidence type="ECO:0000259" key="13">
    <source>
        <dbReference type="Pfam" id="PF04452"/>
    </source>
</evidence>
<dbReference type="GO" id="GO:0005737">
    <property type="term" value="C:cytoplasm"/>
    <property type="evidence" value="ECO:0007669"/>
    <property type="project" value="UniProtKB-SubCell"/>
</dbReference>
<dbReference type="PIRSF" id="PIRSF015601">
    <property type="entry name" value="MTase_slr0722"/>
    <property type="match status" value="1"/>
</dbReference>
<dbReference type="InterPro" id="IPR046887">
    <property type="entry name" value="RsmE_PUA-like"/>
</dbReference>
<dbReference type="NCBIfam" id="TIGR00046">
    <property type="entry name" value="RsmE family RNA methyltransferase"/>
    <property type="match status" value="1"/>
</dbReference>
<protein>
    <recommendedName>
        <fullName evidence="4 12">Ribosomal RNA small subunit methyltransferase E</fullName>
        <ecNumber evidence="3 12">2.1.1.193</ecNumber>
    </recommendedName>
</protein>
<dbReference type="InterPro" id="IPR029028">
    <property type="entry name" value="Alpha/beta_knot_MTases"/>
</dbReference>
<dbReference type="InterPro" id="IPR015947">
    <property type="entry name" value="PUA-like_sf"/>
</dbReference>
<dbReference type="InterPro" id="IPR046886">
    <property type="entry name" value="RsmE_MTase_dom"/>
</dbReference>
<evidence type="ECO:0000256" key="12">
    <source>
        <dbReference type="PIRNR" id="PIRNR015601"/>
    </source>
</evidence>
<dbReference type="EC" id="2.1.1.193" evidence="3 12"/>
<feature type="domain" description="Ribosomal RNA small subunit methyltransferase E PUA-like" evidence="14">
    <location>
        <begin position="23"/>
        <end position="63"/>
    </location>
</feature>
<dbReference type="SUPFAM" id="SSF88697">
    <property type="entry name" value="PUA domain-like"/>
    <property type="match status" value="1"/>
</dbReference>
<feature type="domain" description="Ribosomal RNA small subunit methyltransferase E methyltransferase" evidence="13">
    <location>
        <begin position="81"/>
        <end position="238"/>
    </location>
</feature>
<comment type="similarity">
    <text evidence="2 12">Belongs to the RNA methyltransferase RsmE family.</text>
</comment>
<dbReference type="PANTHER" id="PTHR30027">
    <property type="entry name" value="RIBOSOMAL RNA SMALL SUBUNIT METHYLTRANSFERASE E"/>
    <property type="match status" value="1"/>
</dbReference>
<evidence type="ECO:0000313" key="16">
    <source>
        <dbReference type="Proteomes" id="UP000199004"/>
    </source>
</evidence>
<comment type="subcellular location">
    <subcellularLocation>
        <location evidence="1 12">Cytoplasm</location>
    </subcellularLocation>
</comment>
<dbReference type="Pfam" id="PF04452">
    <property type="entry name" value="Methyltrans_RNA"/>
    <property type="match status" value="1"/>
</dbReference>
<evidence type="ECO:0000259" key="14">
    <source>
        <dbReference type="Pfam" id="PF20260"/>
    </source>
</evidence>
<dbReference type="RefSeq" id="WP_091026267.1">
    <property type="nucleotide sequence ID" value="NZ_BKAE01000009.1"/>
</dbReference>
<name>A0A1H0I543_9ACTN</name>
<proteinExistence type="inferred from homology"/>
<dbReference type="AlphaFoldDB" id="A0A1H0I543"/>
<evidence type="ECO:0000256" key="6">
    <source>
        <dbReference type="ARBA" id="ARBA00022552"/>
    </source>
</evidence>
<comment type="function">
    <text evidence="10 12">Specifically methylates the N3 position of the uracil ring of uridine 1498 (m3U1498) in 16S rRNA. Acts on the fully assembled 30S ribosomal subunit.</text>
</comment>
<evidence type="ECO:0000256" key="10">
    <source>
        <dbReference type="ARBA" id="ARBA00025699"/>
    </source>
</evidence>
<evidence type="ECO:0000256" key="3">
    <source>
        <dbReference type="ARBA" id="ARBA00012328"/>
    </source>
</evidence>
<organism evidence="15 16">
    <name type="scientific">Nocardioides szechwanensis</name>
    <dbReference type="NCBI Taxonomy" id="1005944"/>
    <lineage>
        <taxon>Bacteria</taxon>
        <taxon>Bacillati</taxon>
        <taxon>Actinomycetota</taxon>
        <taxon>Actinomycetes</taxon>
        <taxon>Propionibacteriales</taxon>
        <taxon>Nocardioidaceae</taxon>
        <taxon>Nocardioides</taxon>
    </lineage>
</organism>
<dbReference type="InterPro" id="IPR006700">
    <property type="entry name" value="RsmE"/>
</dbReference>
<evidence type="ECO:0000256" key="2">
    <source>
        <dbReference type="ARBA" id="ARBA00005528"/>
    </source>
</evidence>
<evidence type="ECO:0000256" key="5">
    <source>
        <dbReference type="ARBA" id="ARBA00022490"/>
    </source>
</evidence>
<dbReference type="GO" id="GO:0070475">
    <property type="term" value="P:rRNA base methylation"/>
    <property type="evidence" value="ECO:0007669"/>
    <property type="project" value="TreeGrafter"/>
</dbReference>
<evidence type="ECO:0000256" key="9">
    <source>
        <dbReference type="ARBA" id="ARBA00022691"/>
    </source>
</evidence>
<evidence type="ECO:0000256" key="1">
    <source>
        <dbReference type="ARBA" id="ARBA00004496"/>
    </source>
</evidence>
<dbReference type="Pfam" id="PF20260">
    <property type="entry name" value="PUA_4"/>
    <property type="match status" value="1"/>
</dbReference>
<dbReference type="SUPFAM" id="SSF75217">
    <property type="entry name" value="alpha/beta knot"/>
    <property type="match status" value="1"/>
</dbReference>
<dbReference type="EMBL" id="FNIC01000007">
    <property type="protein sequence ID" value="SDO26290.1"/>
    <property type="molecule type" value="Genomic_DNA"/>
</dbReference>
<dbReference type="InterPro" id="IPR029026">
    <property type="entry name" value="tRNA_m1G_MTases_N"/>
</dbReference>
<dbReference type="PANTHER" id="PTHR30027:SF3">
    <property type="entry name" value="16S RRNA (URACIL(1498)-N(3))-METHYLTRANSFERASE"/>
    <property type="match status" value="1"/>
</dbReference>
<dbReference type="Gene3D" id="3.40.1280.10">
    <property type="match status" value="1"/>
</dbReference>